<organism evidence="3 4">
    <name type="scientific">Candidatus Magnetobacterium bavaricum</name>
    <dbReference type="NCBI Taxonomy" id="29290"/>
    <lineage>
        <taxon>Bacteria</taxon>
        <taxon>Pseudomonadati</taxon>
        <taxon>Nitrospirota</taxon>
        <taxon>Thermodesulfovibrionia</taxon>
        <taxon>Thermodesulfovibrionales</taxon>
        <taxon>Candidatus Magnetobacteriaceae</taxon>
        <taxon>Candidatus Magnetobacterium</taxon>
    </lineage>
</organism>
<feature type="transmembrane region" description="Helical" evidence="2">
    <location>
        <begin position="21"/>
        <end position="40"/>
    </location>
</feature>
<dbReference type="AlphaFoldDB" id="A0A0F3GMD8"/>
<accession>A0A0F3GMD8</accession>
<reference evidence="3 4" key="1">
    <citation type="submission" date="2015-02" db="EMBL/GenBank/DDBJ databases">
        <title>Single-cell genomics of uncultivated deep-branching MTB reveals a conserved set of magnetosome genes.</title>
        <authorList>
            <person name="Kolinko S."/>
            <person name="Richter M."/>
            <person name="Glockner F.O."/>
            <person name="Brachmann A."/>
            <person name="Schuler D."/>
        </authorList>
    </citation>
    <scope>NUCLEOTIDE SEQUENCE [LARGE SCALE GENOMIC DNA]</scope>
    <source>
        <strain evidence="3">TM-1</strain>
    </source>
</reference>
<evidence type="ECO:0000313" key="3">
    <source>
        <dbReference type="EMBL" id="KJU81833.1"/>
    </source>
</evidence>
<keyword evidence="2" id="KW-0472">Membrane</keyword>
<protein>
    <submittedName>
        <fullName evidence="3">Uncharacterized protein</fullName>
    </submittedName>
</protein>
<dbReference type="Proteomes" id="UP000033423">
    <property type="component" value="Unassembled WGS sequence"/>
</dbReference>
<comment type="caution">
    <text evidence="3">The sequence shown here is derived from an EMBL/GenBank/DDBJ whole genome shotgun (WGS) entry which is preliminary data.</text>
</comment>
<sequence length="54" mass="6164">MGSRGLVPLQGRSRRGRSRSPCSFVSFLCRFLFYMSMFFASRACFVMKSLRGST</sequence>
<name>A0A0F3GMD8_9BACT</name>
<keyword evidence="4" id="KW-1185">Reference proteome</keyword>
<keyword evidence="2" id="KW-0812">Transmembrane</keyword>
<proteinExistence type="predicted"/>
<keyword evidence="2" id="KW-1133">Transmembrane helix</keyword>
<evidence type="ECO:0000313" key="4">
    <source>
        <dbReference type="Proteomes" id="UP000033423"/>
    </source>
</evidence>
<evidence type="ECO:0000256" key="1">
    <source>
        <dbReference type="SAM" id="MobiDB-lite"/>
    </source>
</evidence>
<dbReference type="EMBL" id="LACI01002539">
    <property type="protein sequence ID" value="KJU81833.1"/>
    <property type="molecule type" value="Genomic_DNA"/>
</dbReference>
<gene>
    <name evidence="3" type="ORF">MBAV_005974</name>
</gene>
<evidence type="ECO:0000256" key="2">
    <source>
        <dbReference type="SAM" id="Phobius"/>
    </source>
</evidence>
<feature type="region of interest" description="Disordered" evidence="1">
    <location>
        <begin position="1"/>
        <end position="20"/>
    </location>
</feature>